<keyword evidence="3" id="KW-1185">Reference proteome</keyword>
<dbReference type="KEGG" id="amuc:Pan181_24890"/>
<dbReference type="EMBL" id="CP036278">
    <property type="protein sequence ID" value="QDU56280.1"/>
    <property type="molecule type" value="Genomic_DNA"/>
</dbReference>
<gene>
    <name evidence="2" type="ORF">Pan181_24890</name>
</gene>
<feature type="chain" id="PRO_5022059477" evidence="1">
    <location>
        <begin position="24"/>
        <end position="171"/>
    </location>
</feature>
<name>A0A518ANI3_9BACT</name>
<organism evidence="2 3">
    <name type="scientific">Aeoliella mucimassa</name>
    <dbReference type="NCBI Taxonomy" id="2527972"/>
    <lineage>
        <taxon>Bacteria</taxon>
        <taxon>Pseudomonadati</taxon>
        <taxon>Planctomycetota</taxon>
        <taxon>Planctomycetia</taxon>
        <taxon>Pirellulales</taxon>
        <taxon>Lacipirellulaceae</taxon>
        <taxon>Aeoliella</taxon>
    </lineage>
</organism>
<protein>
    <submittedName>
        <fullName evidence="2">Uncharacterized protein</fullName>
    </submittedName>
</protein>
<feature type="signal peptide" evidence="1">
    <location>
        <begin position="1"/>
        <end position="23"/>
    </location>
</feature>
<proteinExistence type="predicted"/>
<dbReference type="AlphaFoldDB" id="A0A518ANI3"/>
<keyword evidence="1" id="KW-0732">Signal</keyword>
<dbReference type="Proteomes" id="UP000315750">
    <property type="component" value="Chromosome"/>
</dbReference>
<evidence type="ECO:0000313" key="2">
    <source>
        <dbReference type="EMBL" id="QDU56280.1"/>
    </source>
</evidence>
<evidence type="ECO:0000256" key="1">
    <source>
        <dbReference type="SAM" id="SignalP"/>
    </source>
</evidence>
<dbReference type="PROSITE" id="PS51257">
    <property type="entry name" value="PROKAR_LIPOPROTEIN"/>
    <property type="match status" value="1"/>
</dbReference>
<reference evidence="2 3" key="1">
    <citation type="submission" date="2019-02" db="EMBL/GenBank/DDBJ databases">
        <title>Deep-cultivation of Planctomycetes and their phenomic and genomic characterization uncovers novel biology.</title>
        <authorList>
            <person name="Wiegand S."/>
            <person name="Jogler M."/>
            <person name="Boedeker C."/>
            <person name="Pinto D."/>
            <person name="Vollmers J."/>
            <person name="Rivas-Marin E."/>
            <person name="Kohn T."/>
            <person name="Peeters S.H."/>
            <person name="Heuer A."/>
            <person name="Rast P."/>
            <person name="Oberbeckmann S."/>
            <person name="Bunk B."/>
            <person name="Jeske O."/>
            <person name="Meyerdierks A."/>
            <person name="Storesund J.E."/>
            <person name="Kallscheuer N."/>
            <person name="Luecker S."/>
            <person name="Lage O.M."/>
            <person name="Pohl T."/>
            <person name="Merkel B.J."/>
            <person name="Hornburger P."/>
            <person name="Mueller R.-W."/>
            <person name="Bruemmer F."/>
            <person name="Labrenz M."/>
            <person name="Spormann A.M."/>
            <person name="Op den Camp H."/>
            <person name="Overmann J."/>
            <person name="Amann R."/>
            <person name="Jetten M.S.M."/>
            <person name="Mascher T."/>
            <person name="Medema M.H."/>
            <person name="Devos D.P."/>
            <person name="Kaster A.-K."/>
            <person name="Ovreas L."/>
            <person name="Rohde M."/>
            <person name="Galperin M.Y."/>
            <person name="Jogler C."/>
        </authorList>
    </citation>
    <scope>NUCLEOTIDE SEQUENCE [LARGE SCALE GENOMIC DNA]</scope>
    <source>
        <strain evidence="2 3">Pan181</strain>
    </source>
</reference>
<evidence type="ECO:0000313" key="3">
    <source>
        <dbReference type="Proteomes" id="UP000315750"/>
    </source>
</evidence>
<dbReference type="RefSeq" id="WP_145247046.1">
    <property type="nucleotide sequence ID" value="NZ_CP036278.1"/>
</dbReference>
<accession>A0A518ANI3</accession>
<sequence length="171" mass="18178" precursor="true">MAGTRTLLAILIASGLMLTGCLGTESTTTIEEHDHDHKHVEVHSLGEAVTVLQEMRDELAEAYKNSDIKTVDGLFHDEVSPISKQLNELVTESGLQGDDLEAAKAAVEQLLSVFDVLHPSHAADATIDPATYDAQADSFNDALVNLEMLAAKAPATEETPAAEEEGEAAAE</sequence>